<dbReference type="EMBL" id="BAABGN010000013">
    <property type="protein sequence ID" value="GAA4430284.1"/>
    <property type="molecule type" value="Genomic_DNA"/>
</dbReference>
<keyword evidence="3" id="KW-1185">Reference proteome</keyword>
<dbReference type="Proteomes" id="UP001500622">
    <property type="component" value="Unassembled WGS sequence"/>
</dbReference>
<organism evidence="2 3">
    <name type="scientific">Georgenia halophila</name>
    <dbReference type="NCBI Taxonomy" id="620889"/>
    <lineage>
        <taxon>Bacteria</taxon>
        <taxon>Bacillati</taxon>
        <taxon>Actinomycetota</taxon>
        <taxon>Actinomycetes</taxon>
        <taxon>Micrococcales</taxon>
        <taxon>Bogoriellaceae</taxon>
        <taxon>Georgenia</taxon>
    </lineage>
</organism>
<evidence type="ECO:0000256" key="1">
    <source>
        <dbReference type="SAM" id="Phobius"/>
    </source>
</evidence>
<gene>
    <name evidence="2" type="ORF">GCM10023169_33530</name>
</gene>
<name>A0ABP8LJJ2_9MICO</name>
<evidence type="ECO:0000313" key="3">
    <source>
        <dbReference type="Proteomes" id="UP001500622"/>
    </source>
</evidence>
<dbReference type="RefSeq" id="WP_345217628.1">
    <property type="nucleotide sequence ID" value="NZ_BAABGN010000013.1"/>
</dbReference>
<comment type="caution">
    <text evidence="2">The sequence shown here is derived from an EMBL/GenBank/DDBJ whole genome shotgun (WGS) entry which is preliminary data.</text>
</comment>
<dbReference type="InterPro" id="IPR015943">
    <property type="entry name" value="WD40/YVTN_repeat-like_dom_sf"/>
</dbReference>
<evidence type="ECO:0008006" key="4">
    <source>
        <dbReference type="Google" id="ProtNLM"/>
    </source>
</evidence>
<protein>
    <recommendedName>
        <fullName evidence="4">PQQ-binding-like beta-propeller repeat protein</fullName>
    </recommendedName>
</protein>
<keyword evidence="1" id="KW-0812">Transmembrane</keyword>
<evidence type="ECO:0000313" key="2">
    <source>
        <dbReference type="EMBL" id="GAA4430284.1"/>
    </source>
</evidence>
<dbReference type="SUPFAM" id="SSF50998">
    <property type="entry name" value="Quinoprotein alcohol dehydrogenase-like"/>
    <property type="match status" value="1"/>
</dbReference>
<proteinExistence type="predicted"/>
<feature type="transmembrane region" description="Helical" evidence="1">
    <location>
        <begin position="20"/>
        <end position="40"/>
    </location>
</feature>
<sequence>MSDEGWVGAEPAGRGEKARVGVAVVAVLLVVALVAAAIWARQHFDDDPVWATDVDGVLGVVDSDEERILLQTETGYTVLSRSDGRPVAAHDVSGINDQALQTHGSSALAFVDGGVLVSGSFSAGYSMTGVLGLDGGWRWRHELDRGRKVVGLDPGGGIVVVFEWRTGTLVGLDSRTGEEAWSRSAAQVRRPGHLMADSMVAEVRVLADELFDSDVRTLVSTADGSVVATVETGPGGGVVVGREAVVTETAECNLRVLRGREQTRVDWGDIDQPQNCQVVSAAGGYAYVAADLPKTSSISESPYAGARVIALDLRSGAAQELPVSAPDTLSVGAYFPLDQGHRWFVTGTQDGLVVHDAATGDRVWEHTWTATPSSTTLRGVLAVGADGIVTEDSPDRWQRWAGGADLAAVTLWQPDGTRASTLYPEFGVVPTDAYLLDGPEAVVALGDGTVALLR</sequence>
<dbReference type="Gene3D" id="2.130.10.10">
    <property type="entry name" value="YVTN repeat-like/Quinoprotein amine dehydrogenase"/>
    <property type="match status" value="1"/>
</dbReference>
<keyword evidence="1" id="KW-0472">Membrane</keyword>
<keyword evidence="1" id="KW-1133">Transmembrane helix</keyword>
<reference evidence="3" key="1">
    <citation type="journal article" date="2019" name="Int. J. Syst. Evol. Microbiol.">
        <title>The Global Catalogue of Microorganisms (GCM) 10K type strain sequencing project: providing services to taxonomists for standard genome sequencing and annotation.</title>
        <authorList>
            <consortium name="The Broad Institute Genomics Platform"/>
            <consortium name="The Broad Institute Genome Sequencing Center for Infectious Disease"/>
            <person name="Wu L."/>
            <person name="Ma J."/>
        </authorList>
    </citation>
    <scope>NUCLEOTIDE SEQUENCE [LARGE SCALE GENOMIC DNA]</scope>
    <source>
        <strain evidence="3">JCM 17810</strain>
    </source>
</reference>
<accession>A0ABP8LJJ2</accession>
<dbReference type="InterPro" id="IPR011047">
    <property type="entry name" value="Quinoprotein_ADH-like_sf"/>
</dbReference>